<comment type="caution">
    <text evidence="1">The sequence shown here is derived from an EMBL/GenBank/DDBJ whole genome shotgun (WGS) entry which is preliminary data.</text>
</comment>
<sequence>MNNTKWSQKVTEQSHALNLEKGVFTWNDPQKIAASLIQSASNSTRRNATVYQSAMSMLNFYINRAGKNLSPERKELLNQAKRELSTLAKNDT</sequence>
<dbReference type="RefSeq" id="WP_203112175.1">
    <property type="nucleotide sequence ID" value="NZ_JADOBG010000022.1"/>
</dbReference>
<proteinExistence type="predicted"/>
<dbReference type="Proteomes" id="UP000809910">
    <property type="component" value="Unassembled WGS sequence"/>
</dbReference>
<dbReference type="Pfam" id="PF11373">
    <property type="entry name" value="DUF3175"/>
    <property type="match status" value="1"/>
</dbReference>
<dbReference type="InterPro" id="IPR021513">
    <property type="entry name" value="Phage_RSL1_Orf186"/>
</dbReference>
<name>A0ABS1WC13_9GAMM</name>
<reference evidence="1 2" key="1">
    <citation type="submission" date="2020-12" db="EMBL/GenBank/DDBJ databases">
        <title>WGS of Legionella: environmental sample.</title>
        <authorList>
            <person name="Cristino S."/>
            <person name="Girolamini L."/>
            <person name="Salaris S."/>
            <person name="Pascale M.R."/>
            <person name="Mazzotta M."/>
            <person name="Orsini M."/>
            <person name="Grottola A."/>
        </authorList>
    </citation>
    <scope>NUCLEOTIDE SEQUENCE [LARGE SCALE GENOMIC DNA]</scope>
    <source>
        <strain evidence="1 2">30cs62</strain>
    </source>
</reference>
<protein>
    <submittedName>
        <fullName evidence="1">DUF3175 domain-containing protein</fullName>
    </submittedName>
</protein>
<keyword evidence="2" id="KW-1185">Reference proteome</keyword>
<accession>A0ABS1WC13</accession>
<gene>
    <name evidence="1" type="ORF">I5282_09930</name>
</gene>
<evidence type="ECO:0000313" key="2">
    <source>
        <dbReference type="Proteomes" id="UP000809910"/>
    </source>
</evidence>
<evidence type="ECO:0000313" key="1">
    <source>
        <dbReference type="EMBL" id="MBL7526888.1"/>
    </source>
</evidence>
<organism evidence="1 2">
    <name type="scientific">Legionella bononiensis</name>
    <dbReference type="NCBI Taxonomy" id="2793102"/>
    <lineage>
        <taxon>Bacteria</taxon>
        <taxon>Pseudomonadati</taxon>
        <taxon>Pseudomonadota</taxon>
        <taxon>Gammaproteobacteria</taxon>
        <taxon>Legionellales</taxon>
        <taxon>Legionellaceae</taxon>
        <taxon>Legionella</taxon>
    </lineage>
</organism>
<dbReference type="EMBL" id="JADWVN010000018">
    <property type="protein sequence ID" value="MBL7526888.1"/>
    <property type="molecule type" value="Genomic_DNA"/>
</dbReference>